<feature type="compositionally biased region" description="Polar residues" evidence="1">
    <location>
        <begin position="38"/>
        <end position="54"/>
    </location>
</feature>
<dbReference type="InterPro" id="IPR010481">
    <property type="entry name" value="Cdc24/Scd1_N"/>
</dbReference>
<feature type="compositionally biased region" description="Low complexity" evidence="1">
    <location>
        <begin position="55"/>
        <end position="71"/>
    </location>
</feature>
<dbReference type="Pfam" id="PF06395">
    <property type="entry name" value="CDC24"/>
    <property type="match status" value="1"/>
</dbReference>
<dbReference type="InterPro" id="IPR011993">
    <property type="entry name" value="PH-like_dom_sf"/>
</dbReference>
<organism evidence="3 4">
    <name type="scientific">Saxophila tyrrhenica</name>
    <dbReference type="NCBI Taxonomy" id="1690608"/>
    <lineage>
        <taxon>Eukaryota</taxon>
        <taxon>Fungi</taxon>
        <taxon>Dikarya</taxon>
        <taxon>Ascomycota</taxon>
        <taxon>Pezizomycotina</taxon>
        <taxon>Dothideomycetes</taxon>
        <taxon>Dothideomycetidae</taxon>
        <taxon>Mycosphaerellales</taxon>
        <taxon>Extremaceae</taxon>
        <taxon>Saxophila</taxon>
    </lineage>
</organism>
<dbReference type="EMBL" id="JAVRRT010000002">
    <property type="protein sequence ID" value="KAK5174210.1"/>
    <property type="molecule type" value="Genomic_DNA"/>
</dbReference>
<dbReference type="CDD" id="cd00160">
    <property type="entry name" value="RhoGEF"/>
    <property type="match status" value="1"/>
</dbReference>
<dbReference type="SMART" id="SM00325">
    <property type="entry name" value="RhoGEF"/>
    <property type="match status" value="1"/>
</dbReference>
<dbReference type="InterPro" id="IPR001849">
    <property type="entry name" value="PH_domain"/>
</dbReference>
<evidence type="ECO:0000313" key="4">
    <source>
        <dbReference type="Proteomes" id="UP001337655"/>
    </source>
</evidence>
<keyword evidence="4" id="KW-1185">Reference proteome</keyword>
<dbReference type="CDD" id="cd13246">
    <property type="entry name" value="PH_Scd1"/>
    <property type="match status" value="1"/>
</dbReference>
<dbReference type="RefSeq" id="XP_064662879.1">
    <property type="nucleotide sequence ID" value="XM_064798552.1"/>
</dbReference>
<dbReference type="Gene3D" id="3.10.20.90">
    <property type="entry name" value="Phosphatidylinositol 3-kinase Catalytic Subunit, Chain A, domain 1"/>
    <property type="match status" value="1"/>
</dbReference>
<feature type="compositionally biased region" description="Low complexity" evidence="1">
    <location>
        <begin position="947"/>
        <end position="961"/>
    </location>
</feature>
<dbReference type="GO" id="GO:0000935">
    <property type="term" value="C:division septum"/>
    <property type="evidence" value="ECO:0007669"/>
    <property type="project" value="TreeGrafter"/>
</dbReference>
<dbReference type="SMART" id="SM00233">
    <property type="entry name" value="PH"/>
    <property type="match status" value="1"/>
</dbReference>
<dbReference type="GO" id="GO:0030010">
    <property type="term" value="P:establishment of cell polarity"/>
    <property type="evidence" value="ECO:0007669"/>
    <property type="project" value="TreeGrafter"/>
</dbReference>
<dbReference type="Pfam" id="PF15411">
    <property type="entry name" value="PH_10"/>
    <property type="match status" value="1"/>
</dbReference>
<dbReference type="Gene3D" id="1.20.900.10">
    <property type="entry name" value="Dbl homology (DH) domain"/>
    <property type="match status" value="1"/>
</dbReference>
<accession>A0AAV9PKD5</accession>
<comment type="caution">
    <text evidence="3">The sequence shown here is derived from an EMBL/GenBank/DDBJ whole genome shotgun (WGS) entry which is preliminary data.</text>
</comment>
<dbReference type="GeneID" id="89922638"/>
<proteinExistence type="predicted"/>
<evidence type="ECO:0000256" key="1">
    <source>
        <dbReference type="SAM" id="MobiDB-lite"/>
    </source>
</evidence>
<name>A0AAV9PKD5_9PEZI</name>
<dbReference type="GO" id="GO:0005085">
    <property type="term" value="F:guanyl-nucleotide exchange factor activity"/>
    <property type="evidence" value="ECO:0007669"/>
    <property type="project" value="InterPro"/>
</dbReference>
<feature type="compositionally biased region" description="Polar residues" evidence="1">
    <location>
        <begin position="905"/>
        <end position="921"/>
    </location>
</feature>
<feature type="compositionally biased region" description="Low complexity" evidence="1">
    <location>
        <begin position="763"/>
        <end position="776"/>
    </location>
</feature>
<feature type="region of interest" description="Disordered" evidence="1">
    <location>
        <begin position="13"/>
        <end position="86"/>
    </location>
</feature>
<feature type="compositionally biased region" description="Pro residues" evidence="1">
    <location>
        <begin position="719"/>
        <end position="729"/>
    </location>
</feature>
<dbReference type="Pfam" id="PF00621">
    <property type="entry name" value="RhoGEF"/>
    <property type="match status" value="1"/>
</dbReference>
<protein>
    <submittedName>
        <fullName evidence="3">Guanine nucleotide exchange factor for Cdc42p</fullName>
    </submittedName>
</protein>
<feature type="compositionally biased region" description="Acidic residues" evidence="1">
    <location>
        <begin position="654"/>
        <end position="665"/>
    </location>
</feature>
<dbReference type="InterPro" id="IPR035899">
    <property type="entry name" value="DBL_dom_sf"/>
</dbReference>
<evidence type="ECO:0000313" key="3">
    <source>
        <dbReference type="EMBL" id="KAK5174210.1"/>
    </source>
</evidence>
<feature type="compositionally biased region" description="Basic and acidic residues" evidence="1">
    <location>
        <begin position="612"/>
        <end position="621"/>
    </location>
</feature>
<feature type="compositionally biased region" description="Pro residues" evidence="1">
    <location>
        <begin position="891"/>
        <end position="902"/>
    </location>
</feature>
<dbReference type="PROSITE" id="PS50010">
    <property type="entry name" value="DH_2"/>
    <property type="match status" value="1"/>
</dbReference>
<sequence length="1131" mass="124958">MAVAYGNPYLLSRTQTAPMGGANGDRNMSGGGGARINGVNSGQNSLVHSQSHTTSNYSMQSQPSSRSSDNSGLFPPPPVIGMPTPPNGGDVTATDNIMNTVADASSSLFQICVSLRQRLMGVPGFEDCLSEIEQDADDDTDPVTVLWRTFRQGYPLVLLYNTLKPDKPLEVPKNVKEEKKGKAATFKFLQACMNVLKFPQEEIFIITDLYADDTTGFVKVARVVNRVLDILVAQGKIEDIRPTASDFEQAAKGMKRSQRQHIVHELVSTERTYVQHLEHLQALMKLVEAKGIIPGDAIHDIFLNLNSLLDFQRRFLIRVEQTNLEPEDQQNWGKVFHMYEDAFKVYEPYIANQKKCEKTVVAEYPKLAAGTVDAPRQVKQMVESSTQLYGFLMKPFQRLSKYPLLLDDLYKKGDLDEGRKEDLLIGKQVATEVLGRTNKAVDREEKAEAVQELKMRVEDWKGHRVEGFGELLLYGTFTVLKSETQGSGKDGERQYHVYLFETILLCCKDIDLSKPKNKLSNKQLVDKRGKPKLQLKGRIFMQNVTDLVSLTKPGKNANSDPFHILRVKKSGGDPIFWKGDPSIENFIIRFTTEDAMKKWAQQIESQRRRYRDRSGSHRASESGRSGGMGTSATEFDYMRTLGGQLENPYAGRYEEDEDEEEEEGDVGTALPGRQYPYNGDFANSRNASSSSLRSRSTTGESGMTPLAGPPGSGRQQAPRFPPGGMPPGNPLALRTRELAGMHAHSPSGDAGPNDSYFSPIEGSPSQLSSSRTSASSGMYPFPRQQVPPSQYYEEGHGHGTRFTAPAMGRQREVSGGSTANGYGPQNGYPPHPQSGGYPQQNGYPNARPGPGPQRPGMGMHSAQQMPGPPRNRSASSPDIHNNPRGVRTPVDAPPPPQVPDMPLPYQQNPHMIPRSQSNSPNMGMPPQRGMSPQIQQQLQRERSYTPQSQYQQQQQQQQQQYTVSPRGGAYPPSTASGRAMTPLQEHSRSRSPPAHFHTQTSAPATLQQNSNALETPTQLKVRVHCDAASQVLTLVVPLNITCQSLKDRIDAKLQRSTMLTLSEKVPGSGAREGQTVVRLKFMDDGDFVSIQSDDDVQTAFEGWRERWEGAAGEVQAQQGGGGMGEVDLFCK</sequence>
<dbReference type="AlphaFoldDB" id="A0AAV9PKD5"/>
<feature type="region of interest" description="Disordered" evidence="1">
    <location>
        <begin position="603"/>
        <end position="632"/>
    </location>
</feature>
<dbReference type="GO" id="GO:0031106">
    <property type="term" value="P:septin ring organization"/>
    <property type="evidence" value="ECO:0007669"/>
    <property type="project" value="TreeGrafter"/>
</dbReference>
<feature type="domain" description="DH" evidence="2">
    <location>
        <begin position="258"/>
        <end position="440"/>
    </location>
</feature>
<evidence type="ECO:0000259" key="2">
    <source>
        <dbReference type="PROSITE" id="PS50010"/>
    </source>
</evidence>
<dbReference type="InterPro" id="IPR033511">
    <property type="entry name" value="Cdc24/Scd1_PH_dom"/>
</dbReference>
<feature type="compositionally biased region" description="Pro residues" evidence="1">
    <location>
        <begin position="74"/>
        <end position="86"/>
    </location>
</feature>
<dbReference type="PANTHER" id="PTHR47339:SF1">
    <property type="entry name" value="CELL DIVISION CONTROL PROTEIN 24"/>
    <property type="match status" value="1"/>
</dbReference>
<dbReference type="InterPro" id="IPR053026">
    <property type="entry name" value="CDC42_GEF"/>
</dbReference>
<gene>
    <name evidence="3" type="primary">CDC24</name>
    <name evidence="3" type="ORF">LTR77_001290</name>
</gene>
<dbReference type="Proteomes" id="UP001337655">
    <property type="component" value="Unassembled WGS sequence"/>
</dbReference>
<reference evidence="3 4" key="1">
    <citation type="submission" date="2023-08" db="EMBL/GenBank/DDBJ databases">
        <title>Black Yeasts Isolated from many extreme environments.</title>
        <authorList>
            <person name="Coleine C."/>
            <person name="Stajich J.E."/>
            <person name="Selbmann L."/>
        </authorList>
    </citation>
    <scope>NUCLEOTIDE SEQUENCE [LARGE SCALE GENOMIC DNA]</scope>
    <source>
        <strain evidence="3 4">CCFEE 5935</strain>
    </source>
</reference>
<dbReference type="SUPFAM" id="SSF48065">
    <property type="entry name" value="DBL homology domain (DH-domain)"/>
    <property type="match status" value="1"/>
</dbReference>
<dbReference type="GO" id="GO:0005634">
    <property type="term" value="C:nucleus"/>
    <property type="evidence" value="ECO:0007669"/>
    <property type="project" value="TreeGrafter"/>
</dbReference>
<dbReference type="SUPFAM" id="SSF54277">
    <property type="entry name" value="CAD &amp; PB1 domains"/>
    <property type="match status" value="1"/>
</dbReference>
<dbReference type="PANTHER" id="PTHR47339">
    <property type="entry name" value="CELL DIVISION CONTROL PROTEIN 24"/>
    <property type="match status" value="1"/>
</dbReference>
<dbReference type="SUPFAM" id="SSF50729">
    <property type="entry name" value="PH domain-like"/>
    <property type="match status" value="1"/>
</dbReference>
<dbReference type="GO" id="GO:0043332">
    <property type="term" value="C:mating projection tip"/>
    <property type="evidence" value="ECO:0007669"/>
    <property type="project" value="TreeGrafter"/>
</dbReference>
<dbReference type="Gene3D" id="2.30.29.30">
    <property type="entry name" value="Pleckstrin-homology domain (PH domain)/Phosphotyrosine-binding domain (PTB)"/>
    <property type="match status" value="1"/>
</dbReference>
<feature type="region of interest" description="Disordered" evidence="1">
    <location>
        <begin position="645"/>
        <end position="1002"/>
    </location>
</feature>
<feature type="compositionally biased region" description="Low complexity" evidence="1">
    <location>
        <begin position="682"/>
        <end position="696"/>
    </location>
</feature>
<dbReference type="GO" id="GO:0005737">
    <property type="term" value="C:cytoplasm"/>
    <property type="evidence" value="ECO:0007669"/>
    <property type="project" value="TreeGrafter"/>
</dbReference>
<dbReference type="InterPro" id="IPR000219">
    <property type="entry name" value="DH_dom"/>
</dbReference>